<dbReference type="KEGG" id="cei:CEPID_03065"/>
<gene>
    <name evidence="3" type="ORF">CEPID_03065</name>
</gene>
<dbReference type="Pfam" id="PF02604">
    <property type="entry name" value="PhdYeFM_antitox"/>
    <property type="match status" value="1"/>
</dbReference>
<evidence type="ECO:0000313" key="3">
    <source>
        <dbReference type="EMBL" id="AKK02493.1"/>
    </source>
</evidence>
<accession>A0A0G3GSG4</accession>
<proteinExistence type="inferred from homology"/>
<dbReference type="Proteomes" id="UP000035368">
    <property type="component" value="Chromosome"/>
</dbReference>
<dbReference type="PATRIC" id="fig|1050174.4.peg.624"/>
<dbReference type="SUPFAM" id="SSF143120">
    <property type="entry name" value="YefM-like"/>
    <property type="match status" value="1"/>
</dbReference>
<evidence type="ECO:0000256" key="1">
    <source>
        <dbReference type="ARBA" id="ARBA00009981"/>
    </source>
</evidence>
<evidence type="ECO:0000256" key="2">
    <source>
        <dbReference type="RuleBase" id="RU362080"/>
    </source>
</evidence>
<reference evidence="3 4" key="1">
    <citation type="submission" date="2015-05" db="EMBL/GenBank/DDBJ databases">
        <title>Complete genome sequence of Corynebacterium epidermidicanis DSM 45586, isolated from the skin of a dog suffering from pruritus.</title>
        <authorList>
            <person name="Ruckert C."/>
            <person name="Albersmeier A."/>
            <person name="Winkler A."/>
            <person name="Tauch A."/>
        </authorList>
    </citation>
    <scope>NUCLEOTIDE SEQUENCE [LARGE SCALE GENOMIC DNA]</scope>
    <source>
        <strain evidence="3 4">DSM 45586</strain>
    </source>
</reference>
<sequence length="84" mass="9386">MTTSITSSKFRSEMSRYIDVAQREPVSILSRGTRPRAVLVSQEFYEAAIEALEDRDDIAAAAKAREETVTISHEELKAELGIDQ</sequence>
<evidence type="ECO:0000313" key="4">
    <source>
        <dbReference type="Proteomes" id="UP000035368"/>
    </source>
</evidence>
<dbReference type="OrthoDB" id="3268180at2"/>
<dbReference type="AlphaFoldDB" id="A0A0G3GSG4"/>
<dbReference type="NCBIfam" id="TIGR01552">
    <property type="entry name" value="phd_fam"/>
    <property type="match status" value="1"/>
</dbReference>
<dbReference type="Gene3D" id="3.40.1620.10">
    <property type="entry name" value="YefM-like domain"/>
    <property type="match status" value="1"/>
</dbReference>
<protein>
    <recommendedName>
        <fullName evidence="2">Antitoxin</fullName>
    </recommendedName>
</protein>
<dbReference type="InterPro" id="IPR006442">
    <property type="entry name" value="Antitoxin_Phd/YefM"/>
</dbReference>
<dbReference type="EMBL" id="CP011541">
    <property type="protein sequence ID" value="AKK02493.1"/>
    <property type="molecule type" value="Genomic_DNA"/>
</dbReference>
<dbReference type="RefSeq" id="WP_047239688.1">
    <property type="nucleotide sequence ID" value="NZ_CP011541.1"/>
</dbReference>
<name>A0A0G3GSG4_9CORY</name>
<comment type="function">
    <text evidence="2">Antitoxin component of a type II toxin-antitoxin (TA) system.</text>
</comment>
<keyword evidence="4" id="KW-1185">Reference proteome</keyword>
<dbReference type="STRING" id="1050174.CEPID_03065"/>
<comment type="similarity">
    <text evidence="1 2">Belongs to the phD/YefM antitoxin family.</text>
</comment>
<organism evidence="3 4">
    <name type="scientific">Corynebacterium epidermidicanis</name>
    <dbReference type="NCBI Taxonomy" id="1050174"/>
    <lineage>
        <taxon>Bacteria</taxon>
        <taxon>Bacillati</taxon>
        <taxon>Actinomycetota</taxon>
        <taxon>Actinomycetes</taxon>
        <taxon>Mycobacteriales</taxon>
        <taxon>Corynebacteriaceae</taxon>
        <taxon>Corynebacterium</taxon>
    </lineage>
</organism>
<dbReference type="InterPro" id="IPR036165">
    <property type="entry name" value="YefM-like_sf"/>
</dbReference>